<evidence type="ECO:0000256" key="1">
    <source>
        <dbReference type="ARBA" id="ARBA00007285"/>
    </source>
</evidence>
<reference evidence="5" key="1">
    <citation type="submission" date="2025-08" db="UniProtKB">
        <authorList>
            <consortium name="RefSeq"/>
        </authorList>
    </citation>
    <scope>IDENTIFICATION</scope>
    <source>
        <tissue evidence="5">Blood</tissue>
    </source>
</reference>
<dbReference type="GO" id="GO:0005783">
    <property type="term" value="C:endoplasmic reticulum"/>
    <property type="evidence" value="ECO:0007669"/>
    <property type="project" value="TreeGrafter"/>
</dbReference>
<feature type="signal peptide" evidence="2">
    <location>
        <begin position="1"/>
        <end position="20"/>
    </location>
</feature>
<comment type="similarity">
    <text evidence="1">Belongs to the canopy family.</text>
</comment>
<dbReference type="Proteomes" id="UP000248481">
    <property type="component" value="Chromosome 7"/>
</dbReference>
<dbReference type="PANTHER" id="PTHR13341:SF6">
    <property type="entry name" value="PROTEIN CANOPY HOMOLOG 2"/>
    <property type="match status" value="1"/>
</dbReference>
<dbReference type="InterPro" id="IPR042415">
    <property type="entry name" value="CNPY"/>
</dbReference>
<accession>A0A8M1MGQ2</accession>
<dbReference type="Pfam" id="PF11938">
    <property type="entry name" value="DUF3456"/>
    <property type="match status" value="1"/>
</dbReference>
<evidence type="ECO:0000313" key="4">
    <source>
        <dbReference type="Proteomes" id="UP000248481"/>
    </source>
</evidence>
<gene>
    <name evidence="5" type="primary">LOC110591622</name>
</gene>
<evidence type="ECO:0000256" key="2">
    <source>
        <dbReference type="SAM" id="SignalP"/>
    </source>
</evidence>
<organism evidence="4 5">
    <name type="scientific">Neomonachus schauinslandi</name>
    <name type="common">Hawaiian monk seal</name>
    <name type="synonym">Monachus schauinslandi</name>
    <dbReference type="NCBI Taxonomy" id="29088"/>
    <lineage>
        <taxon>Eukaryota</taxon>
        <taxon>Metazoa</taxon>
        <taxon>Chordata</taxon>
        <taxon>Craniata</taxon>
        <taxon>Vertebrata</taxon>
        <taxon>Euteleostomi</taxon>
        <taxon>Mammalia</taxon>
        <taxon>Eutheria</taxon>
        <taxon>Laurasiatheria</taxon>
        <taxon>Carnivora</taxon>
        <taxon>Caniformia</taxon>
        <taxon>Pinnipedia</taxon>
        <taxon>Phocidae</taxon>
        <taxon>Monachinae</taxon>
        <taxon>Monachini</taxon>
        <taxon>Neomonachus</taxon>
    </lineage>
</organism>
<dbReference type="PANTHER" id="PTHR13341">
    <property type="entry name" value="MIR-INTERACTING SAPOSIN-LIKE PROTEIN"/>
    <property type="match status" value="1"/>
</dbReference>
<dbReference type="InterPro" id="IPR021852">
    <property type="entry name" value="DUF3456"/>
</dbReference>
<dbReference type="GeneID" id="110591622"/>
<evidence type="ECO:0000259" key="3">
    <source>
        <dbReference type="Pfam" id="PF11938"/>
    </source>
</evidence>
<evidence type="ECO:0000313" key="5">
    <source>
        <dbReference type="RefSeq" id="XP_044773017.1"/>
    </source>
</evidence>
<dbReference type="KEGG" id="nsu:110591622"/>
<feature type="domain" description="DUF3456" evidence="3">
    <location>
        <begin position="27"/>
        <end position="169"/>
    </location>
</feature>
<keyword evidence="4" id="KW-1185">Reference proteome</keyword>
<dbReference type="AlphaFoldDB" id="A0A8M1MGQ2"/>
<keyword evidence="2" id="KW-0732">Signal</keyword>
<protein>
    <submittedName>
        <fullName evidence="5">Protein canopy homolog 2-like</fullName>
    </submittedName>
</protein>
<name>A0A8M1MGQ2_NEOSC</name>
<feature type="chain" id="PRO_5035429281" evidence="2">
    <location>
        <begin position="21"/>
        <end position="182"/>
    </location>
</feature>
<proteinExistence type="inferred from homology"/>
<dbReference type="RefSeq" id="XP_044773017.1">
    <property type="nucleotide sequence ID" value="XM_044917082.1"/>
</dbReference>
<sequence>MKGWGWLALVLGAPLGAAEAQRSQDLHCGGCRALVDELDWETAQVDPKKTIQMGSFQINPDGHQLVMEVPYAHSEAHLTGLLEEVCDRMKEHEDQTHPSTHRKNYVRVVDPNGESNEPDLQAIQIDSDIRGTLKFACENIMEEQEDELIEFFSQEVDNVKDKLCRRRTDLWDHALYISLDEL</sequence>